<evidence type="ECO:0000256" key="5">
    <source>
        <dbReference type="HAMAP-Rule" id="MF_00513"/>
    </source>
</evidence>
<dbReference type="SUPFAM" id="SSF53850">
    <property type="entry name" value="Periplasmic binding protein-like II"/>
    <property type="match status" value="1"/>
</dbReference>
<keyword evidence="3 5" id="KW-0238">DNA-binding</keyword>
<sequence length="307" mass="34308">MIKRPDYRALQALDIVIRERGFERAAQKLCITQSAVSQRIKQLENLFGQPLLVRTIPPQPTEQGQKLLALLHQVELLEEQWLGDESNGTTPLLLSVAVNADSLSTWFLPALNPALHDSPIRLNIQVEDETRTQELLRRGEVVGAISIQPEPLPGCLVDKLGALDYLFVSSPTFAKRYFPTGVTKASLLRAPAVAFDHLDDMHQAFVQQNFNLSPGSVPCHIVNSSEAFVQLAKQGSTCCMIPHLQIIDELNSGELVDLTPGLCQRRMLYWHRFSPESRTMRKVTDTLVKTGRQILKQADNDNVANNN</sequence>
<dbReference type="InterPro" id="IPR000847">
    <property type="entry name" value="LysR_HTH_N"/>
</dbReference>
<comment type="subunit">
    <text evidence="5">Homodimer.</text>
</comment>
<dbReference type="EMBL" id="UFQR01000010">
    <property type="protein sequence ID" value="SSW96192.1"/>
    <property type="molecule type" value="Genomic_DNA"/>
</dbReference>
<dbReference type="InterPro" id="IPR005119">
    <property type="entry name" value="LysR_subst-bd"/>
</dbReference>
<evidence type="ECO:0000313" key="7">
    <source>
        <dbReference type="EMBL" id="SSW96192.1"/>
    </source>
</evidence>
<comment type="function">
    <text evidence="5">Controls the transcription of genes involved in arginine and lysine metabolism.</text>
</comment>
<feature type="domain" description="HTH lysR-type" evidence="6">
    <location>
        <begin position="5"/>
        <end position="61"/>
    </location>
</feature>
<evidence type="ECO:0000256" key="3">
    <source>
        <dbReference type="ARBA" id="ARBA00023125"/>
    </source>
</evidence>
<dbReference type="InterPro" id="IPR050176">
    <property type="entry name" value="LTTR"/>
</dbReference>
<dbReference type="Gene3D" id="1.10.10.10">
    <property type="entry name" value="Winged helix-like DNA-binding domain superfamily/Winged helix DNA-binding domain"/>
    <property type="match status" value="1"/>
</dbReference>
<dbReference type="Pfam" id="PF03466">
    <property type="entry name" value="LysR_substrate"/>
    <property type="match status" value="1"/>
</dbReference>
<dbReference type="GO" id="GO:0003700">
    <property type="term" value="F:DNA-binding transcription factor activity"/>
    <property type="evidence" value="ECO:0007669"/>
    <property type="project" value="UniProtKB-UniRule"/>
</dbReference>
<dbReference type="PROSITE" id="PS50931">
    <property type="entry name" value="HTH_LYSR"/>
    <property type="match status" value="1"/>
</dbReference>
<dbReference type="PANTHER" id="PTHR30579:SF2">
    <property type="entry name" value="HTH-TYPE TRANSCRIPTIONAL REGULATOR ARGP"/>
    <property type="match status" value="1"/>
</dbReference>
<dbReference type="FunFam" id="1.10.10.10:FF:000061">
    <property type="entry name" value="HTH-type transcriptional regulator ArgP"/>
    <property type="match status" value="1"/>
</dbReference>
<dbReference type="InterPro" id="IPR017685">
    <property type="entry name" value="ArgP"/>
</dbReference>
<reference evidence="7" key="1">
    <citation type="submission" date="2018-04" db="EMBL/GenBank/DDBJ databases">
        <authorList>
            <person name="Go L.Y."/>
            <person name="Mitchell J.A."/>
        </authorList>
    </citation>
    <scope>NUCLEOTIDE SEQUENCE</scope>
    <source>
        <strain evidence="7">ARTV</strain>
    </source>
</reference>
<organism evidence="7">
    <name type="scientific">Arsenophonus endosymbiont of Trialeurodes vaporariorum</name>
    <dbReference type="NCBI Taxonomy" id="235567"/>
    <lineage>
        <taxon>Bacteria</taxon>
        <taxon>Pseudomonadati</taxon>
        <taxon>Pseudomonadota</taxon>
        <taxon>Gammaproteobacteria</taxon>
        <taxon>Enterobacterales</taxon>
        <taxon>Morganellaceae</taxon>
        <taxon>Arsenophonus</taxon>
    </lineage>
</organism>
<dbReference type="NCBIfam" id="TIGR03298">
    <property type="entry name" value="argP"/>
    <property type="match status" value="1"/>
</dbReference>
<gene>
    <name evidence="5 7" type="primary">argP</name>
    <name evidence="7" type="ORF">ARTV_2456</name>
</gene>
<dbReference type="HAMAP" id="MF_00513">
    <property type="entry name" value="HTH_type_ArgP"/>
    <property type="match status" value="1"/>
</dbReference>
<name>A0A3B0M0P3_9GAMM</name>
<dbReference type="InterPro" id="IPR036388">
    <property type="entry name" value="WH-like_DNA-bd_sf"/>
</dbReference>
<proteinExistence type="inferred from homology"/>
<keyword evidence="2 5" id="KW-0805">Transcription regulation</keyword>
<dbReference type="NCBIfam" id="NF002964">
    <property type="entry name" value="PRK03635.1"/>
    <property type="match status" value="1"/>
</dbReference>
<dbReference type="InterPro" id="IPR023490">
    <property type="entry name" value="ArgP_gammaproteobact"/>
</dbReference>
<evidence type="ECO:0000256" key="4">
    <source>
        <dbReference type="ARBA" id="ARBA00023163"/>
    </source>
</evidence>
<evidence type="ECO:0000259" key="6">
    <source>
        <dbReference type="PROSITE" id="PS50931"/>
    </source>
</evidence>
<dbReference type="InterPro" id="IPR036390">
    <property type="entry name" value="WH_DNA-bd_sf"/>
</dbReference>
<dbReference type="PANTHER" id="PTHR30579">
    <property type="entry name" value="TRANSCRIPTIONAL REGULATOR"/>
    <property type="match status" value="1"/>
</dbReference>
<protein>
    <recommendedName>
        <fullName evidence="5">HTH-type transcriptional regulator ArgP</fullName>
    </recommendedName>
</protein>
<dbReference type="SUPFAM" id="SSF46785">
    <property type="entry name" value="Winged helix' DNA-binding domain"/>
    <property type="match status" value="1"/>
</dbReference>
<dbReference type="PRINTS" id="PR00039">
    <property type="entry name" value="HTHLYSR"/>
</dbReference>
<dbReference type="GO" id="GO:0043565">
    <property type="term" value="F:sequence-specific DNA binding"/>
    <property type="evidence" value="ECO:0007669"/>
    <property type="project" value="UniProtKB-ARBA"/>
</dbReference>
<keyword evidence="4 5" id="KW-0804">Transcription</keyword>
<dbReference type="NCBIfam" id="NF009888">
    <property type="entry name" value="PRK13348.1"/>
    <property type="match status" value="1"/>
</dbReference>
<comment type="similarity">
    <text evidence="1 5">Belongs to the LysR transcriptional regulatory family.</text>
</comment>
<evidence type="ECO:0000256" key="1">
    <source>
        <dbReference type="ARBA" id="ARBA00009437"/>
    </source>
</evidence>
<dbReference type="AlphaFoldDB" id="A0A3B0M0P3"/>
<dbReference type="CDD" id="cd08428">
    <property type="entry name" value="PBP2_IciA_ArgP"/>
    <property type="match status" value="1"/>
</dbReference>
<evidence type="ECO:0000256" key="2">
    <source>
        <dbReference type="ARBA" id="ARBA00023015"/>
    </source>
</evidence>
<dbReference type="Gene3D" id="3.40.190.290">
    <property type="match status" value="1"/>
</dbReference>
<accession>A0A3B0M0P3</accession>
<dbReference type="Pfam" id="PF00126">
    <property type="entry name" value="HTH_1"/>
    <property type="match status" value="1"/>
</dbReference>